<dbReference type="EMBL" id="FO203427">
    <property type="protein sequence ID" value="CCH50113.1"/>
    <property type="molecule type" value="Genomic_DNA"/>
</dbReference>
<keyword evidence="3" id="KW-1185">Reference proteome</keyword>
<dbReference type="AlphaFoldDB" id="M1WY42"/>
<dbReference type="HOGENOM" id="CLU_1465987_0_0_7"/>
<dbReference type="eggNOG" id="ENOG5031FYY">
    <property type="taxonomic scope" value="Bacteria"/>
</dbReference>
<dbReference type="GO" id="GO:0035438">
    <property type="term" value="F:cyclic-di-GMP binding"/>
    <property type="evidence" value="ECO:0007669"/>
    <property type="project" value="InterPro"/>
</dbReference>
<dbReference type="Proteomes" id="UP000011724">
    <property type="component" value="Chromosome"/>
</dbReference>
<gene>
    <name evidence="2" type="ordered locus">BN4_20051</name>
</gene>
<dbReference type="PATRIC" id="fig|879567.3.peg.3101"/>
<dbReference type="InterPro" id="IPR009875">
    <property type="entry name" value="PilZ_domain"/>
</dbReference>
<feature type="domain" description="PilZ" evidence="1">
    <location>
        <begin position="54"/>
        <end position="149"/>
    </location>
</feature>
<accession>M1WY42</accession>
<reference evidence="2 3" key="1">
    <citation type="journal article" date="2013" name="PLoS ONE">
        <title>The first genomic and proteomic characterization of a deep-sea sulfate reducer: insights into the piezophilic lifestyle of Desulfovibrio piezophilus.</title>
        <authorList>
            <person name="Pradel N."/>
            <person name="Ji B."/>
            <person name="Gimenez G."/>
            <person name="Talla E."/>
            <person name="Lenoble P."/>
            <person name="Garel M."/>
            <person name="Tamburini C."/>
            <person name="Fourquet P."/>
            <person name="Lebrun R."/>
            <person name="Bertin P."/>
            <person name="Denis Y."/>
            <person name="Pophillat M."/>
            <person name="Barbe V."/>
            <person name="Ollivier B."/>
            <person name="Dolla A."/>
        </authorList>
    </citation>
    <scope>NUCLEOTIDE SEQUENCE [LARGE SCALE GENOMIC DNA]</scope>
    <source>
        <strain evidence="3">DSM 10523 / SB164P1</strain>
    </source>
</reference>
<sequence length="184" mass="20549">MSEDVFPRYSISGELALDLETIAKELGTPPEALLEAIVEEYIHTQQSPCATEEERRSFQRVEVNVPAIIYIEEENGASVVYQPALLKDISPIGIRIVCSGKKLCGRVITDYPVGLRFEIIFAFTDDMDPIRFQCVARRIEVMGEELQLGALITGSSDEGQKAYEKLLKDYGLASMQLTKMNPTL</sequence>
<dbReference type="OrthoDB" id="5471749at2"/>
<dbReference type="KEGG" id="dpi:BN4_20051"/>
<name>M1WY42_PSEP2</name>
<dbReference type="SUPFAM" id="SSF141371">
    <property type="entry name" value="PilZ domain-like"/>
    <property type="match status" value="1"/>
</dbReference>
<dbReference type="Pfam" id="PF07238">
    <property type="entry name" value="PilZ"/>
    <property type="match status" value="1"/>
</dbReference>
<evidence type="ECO:0000313" key="3">
    <source>
        <dbReference type="Proteomes" id="UP000011724"/>
    </source>
</evidence>
<organism evidence="2 3">
    <name type="scientific">Pseudodesulfovibrio piezophilus (strain DSM 21447 / JCM 15486 / C1TLV30)</name>
    <name type="common">Desulfovibrio piezophilus</name>
    <dbReference type="NCBI Taxonomy" id="1322246"/>
    <lineage>
        <taxon>Bacteria</taxon>
        <taxon>Pseudomonadati</taxon>
        <taxon>Thermodesulfobacteriota</taxon>
        <taxon>Desulfovibrionia</taxon>
        <taxon>Desulfovibrionales</taxon>
        <taxon>Desulfovibrionaceae</taxon>
    </lineage>
</organism>
<protein>
    <recommendedName>
        <fullName evidence="1">PilZ domain-containing protein</fullName>
    </recommendedName>
</protein>
<evidence type="ECO:0000313" key="2">
    <source>
        <dbReference type="EMBL" id="CCH50113.1"/>
    </source>
</evidence>
<dbReference type="BioCyc" id="DPIE1322246:BN4_RS14500-MONOMER"/>
<evidence type="ECO:0000259" key="1">
    <source>
        <dbReference type="Pfam" id="PF07238"/>
    </source>
</evidence>
<dbReference type="RefSeq" id="WP_015416155.1">
    <property type="nucleotide sequence ID" value="NC_020409.1"/>
</dbReference>
<dbReference type="STRING" id="1322246.BN4_20051"/>
<proteinExistence type="predicted"/>
<reference evidence="3" key="2">
    <citation type="journal article" date="2013" name="Stand. Genomic Sci.">
        <title>Complete genome sequence of Desulfocapsa sulfexigens, a marine deltaproteobacterium specialized in disproportionating inorganic sulfur compounds.</title>
        <authorList>
            <person name="Finster K.W."/>
            <person name="Kjeldsen K.U."/>
            <person name="Kube M."/>
            <person name="Reinhardt R."/>
            <person name="Mussmann M."/>
            <person name="Amann R."/>
            <person name="Schreiber L."/>
        </authorList>
    </citation>
    <scope>NUCLEOTIDE SEQUENCE [LARGE SCALE GENOMIC DNA]</scope>
    <source>
        <strain evidence="3">DSM 10523 / SB164P1</strain>
    </source>
</reference>